<dbReference type="GO" id="GO:0005615">
    <property type="term" value="C:extracellular space"/>
    <property type="evidence" value="ECO:0007669"/>
    <property type="project" value="TreeGrafter"/>
</dbReference>
<dbReference type="InterPro" id="IPR000834">
    <property type="entry name" value="Peptidase_M14"/>
</dbReference>
<evidence type="ECO:0000256" key="4">
    <source>
        <dbReference type="ARBA" id="ARBA00022801"/>
    </source>
</evidence>
<reference evidence="10 11" key="1">
    <citation type="submission" date="2018-08" db="EMBL/GenBank/DDBJ databases">
        <title>A genome reference for cultivated species of the human gut microbiota.</title>
        <authorList>
            <person name="Zou Y."/>
            <person name="Xue W."/>
            <person name="Luo G."/>
        </authorList>
    </citation>
    <scope>NUCLEOTIDE SEQUENCE [LARGE SCALE GENOMIC DNA]</scope>
    <source>
        <strain evidence="10 11">OM05-15BH</strain>
    </source>
</reference>
<sequence>MKKLLLLLSIIFLCTGLYAMPVVSSGEGMFTYKGYPPFADRPVDVHYYIPTSGDVRHMPVVFVFEGADRGYKYLLKAWKREAEKHKFMVFIPHFDLKEYPLHDYQEVGVINNSNNTVRPVEEQTPALIDKIFEYVRQHSGSQRKGYMIYGHSAGGQFVQRFMLFYDSPYVEKAVIGSPGWYTFPDISLNFPYGVRNIPYITPEAIQKYLAKPVILQLATGDTIRESYLRKTPEAEAQGRNRYERGNRFYQYIHQVAAEKNWPCNWQKIEEQGIGHHSTDMGERAVPVMMEDSLRALFIGNSYTQYNHLVRQVQTLAASTGHKLSVKLIEHGGWTLKKHAANPETLEAIREGNWDFVVLQDQSKAPAREKDWVRENVYKPAQSLDSLRRLYNPKGKTIFYMTWGHNIDTYAEMQQRLAESYLEMTRQLNAWCAPVGVAWKRIRTEKPSLTLYNSDHSHPSVQGSYLAANIFCSVFFQKSYTSSYHAGLPQKEALYLQRTAQETVLSNLSLWNIQPSPQPEAVTSHFYPEPEKEYTTPTLSKPIEEGLASLFKINCYLQALTDKHPDKVTLSEIGTTPQGRKIPVLYFGKQGKGKNIRVWIQAGLHGNEPAGPEATCLLADYLLNTSEGNALLNKVSLALIPIANMDGYALQSRKSGSGLDLNRDQSKLSDPVTLLLKKAYKDWNPDIALDIHEFTPFRKEFKLLRGSASATASDVLFLPSGHLNISTGIRQLSNGLFREKAVRALEANGYSSGFYFTPSIKNDSLYAAKDAKSPQSSSTFQGLTNAVSLFIEIRGIGLGRTSFARRAECGFLVSRSILETATVHFKEVRNTIQKAIKETRAGKEDIYVTFQPTRTEFPISFIDLNKNEYFTETIPTFDALQLKADLVRKRPKAYILPDTCIVQAEKLRALGLEVEQAPKAFTTTVEKYIVTEYKKAKKEWEKSFPVTVSTRVIKEKKCFPAGCFIIRLSQKNANLAITLLEPESMNGFVNFNVIHTGSGEELPIYRKGF</sequence>
<feature type="domain" description="Peptidase M14" evidence="9">
    <location>
        <begin position="545"/>
        <end position="820"/>
    </location>
</feature>
<accession>A0A3E5BR45</accession>
<keyword evidence="8" id="KW-0732">Signal</keyword>
<organism evidence="10 11">
    <name type="scientific">Bacteroides oleiciplenus</name>
    <dbReference type="NCBI Taxonomy" id="626931"/>
    <lineage>
        <taxon>Bacteria</taxon>
        <taxon>Pseudomonadati</taxon>
        <taxon>Bacteroidota</taxon>
        <taxon>Bacteroidia</taxon>
        <taxon>Bacteroidales</taxon>
        <taxon>Bacteroidaceae</taxon>
        <taxon>Bacteroides</taxon>
    </lineage>
</organism>
<name>A0A3E5BR45_9BACE</name>
<dbReference type="InterPro" id="IPR036514">
    <property type="entry name" value="SGNH_hydro_sf"/>
</dbReference>
<evidence type="ECO:0000259" key="9">
    <source>
        <dbReference type="PROSITE" id="PS52035"/>
    </source>
</evidence>
<dbReference type="SMART" id="SM00631">
    <property type="entry name" value="Zn_pept"/>
    <property type="match status" value="1"/>
</dbReference>
<dbReference type="AlphaFoldDB" id="A0A3E5BR45"/>
<feature type="chain" id="PRO_5017672332" description="Peptidase M14 domain-containing protein" evidence="8">
    <location>
        <begin position="20"/>
        <end position="1008"/>
    </location>
</feature>
<evidence type="ECO:0000256" key="8">
    <source>
        <dbReference type="SAM" id="SignalP"/>
    </source>
</evidence>
<keyword evidence="4" id="KW-0378">Hydrolase</keyword>
<dbReference type="SUPFAM" id="SSF53474">
    <property type="entry name" value="alpha/beta-Hydrolases"/>
    <property type="match status" value="1"/>
</dbReference>
<dbReference type="GO" id="GO:0008270">
    <property type="term" value="F:zinc ion binding"/>
    <property type="evidence" value="ECO:0007669"/>
    <property type="project" value="InterPro"/>
</dbReference>
<feature type="active site" description="Proton donor/acceptor" evidence="7">
    <location>
        <position position="791"/>
    </location>
</feature>
<dbReference type="RefSeq" id="WP_117722942.1">
    <property type="nucleotide sequence ID" value="NZ_QSUL01000001.1"/>
</dbReference>
<dbReference type="CDD" id="cd00229">
    <property type="entry name" value="SGNH_hydrolase"/>
    <property type="match status" value="1"/>
</dbReference>
<comment type="similarity">
    <text evidence="2 7">Belongs to the peptidase M14 family.</text>
</comment>
<feature type="signal peptide" evidence="8">
    <location>
        <begin position="1"/>
        <end position="19"/>
    </location>
</feature>
<dbReference type="Gene3D" id="3.40.50.1110">
    <property type="entry name" value="SGNH hydrolase"/>
    <property type="match status" value="1"/>
</dbReference>
<dbReference type="CDD" id="cd06242">
    <property type="entry name" value="M14-like"/>
    <property type="match status" value="1"/>
</dbReference>
<dbReference type="PROSITE" id="PS52035">
    <property type="entry name" value="PEPTIDASE_M14"/>
    <property type="match status" value="1"/>
</dbReference>
<dbReference type="Pfam" id="PF00246">
    <property type="entry name" value="Peptidase_M14"/>
    <property type="match status" value="1"/>
</dbReference>
<protein>
    <recommendedName>
        <fullName evidence="9">Peptidase M14 domain-containing protein</fullName>
    </recommendedName>
</protein>
<dbReference type="SUPFAM" id="SSF52266">
    <property type="entry name" value="SGNH hydrolase"/>
    <property type="match status" value="1"/>
</dbReference>
<evidence type="ECO:0000256" key="7">
    <source>
        <dbReference type="PROSITE-ProRule" id="PRU01379"/>
    </source>
</evidence>
<proteinExistence type="inferred from homology"/>
<dbReference type="Proteomes" id="UP000260983">
    <property type="component" value="Unassembled WGS sequence"/>
</dbReference>
<dbReference type="PANTHER" id="PTHR11705:SF143">
    <property type="entry name" value="SLL0236 PROTEIN"/>
    <property type="match status" value="1"/>
</dbReference>
<dbReference type="InterPro" id="IPR029058">
    <property type="entry name" value="AB_hydrolase_fold"/>
</dbReference>
<evidence type="ECO:0000256" key="2">
    <source>
        <dbReference type="ARBA" id="ARBA00005988"/>
    </source>
</evidence>
<evidence type="ECO:0000256" key="3">
    <source>
        <dbReference type="ARBA" id="ARBA00022670"/>
    </source>
</evidence>
<comment type="caution">
    <text evidence="10">The sequence shown here is derived from an EMBL/GenBank/DDBJ whole genome shotgun (WGS) entry which is preliminary data.</text>
</comment>
<gene>
    <name evidence="10" type="ORF">DXB65_00130</name>
</gene>
<evidence type="ECO:0000256" key="1">
    <source>
        <dbReference type="ARBA" id="ARBA00001947"/>
    </source>
</evidence>
<evidence type="ECO:0000256" key="5">
    <source>
        <dbReference type="ARBA" id="ARBA00022833"/>
    </source>
</evidence>
<dbReference type="GO" id="GO:0006508">
    <property type="term" value="P:proteolysis"/>
    <property type="evidence" value="ECO:0007669"/>
    <property type="project" value="UniProtKB-KW"/>
</dbReference>
<comment type="cofactor">
    <cofactor evidence="1">
        <name>Zn(2+)</name>
        <dbReference type="ChEBI" id="CHEBI:29105"/>
    </cofactor>
</comment>
<evidence type="ECO:0000313" key="11">
    <source>
        <dbReference type="Proteomes" id="UP000260983"/>
    </source>
</evidence>
<keyword evidence="3" id="KW-0645">Protease</keyword>
<evidence type="ECO:0000313" key="10">
    <source>
        <dbReference type="EMBL" id="RGN40098.1"/>
    </source>
</evidence>
<dbReference type="Gene3D" id="3.40.50.1820">
    <property type="entry name" value="alpha/beta hydrolase"/>
    <property type="match status" value="1"/>
</dbReference>
<keyword evidence="5" id="KW-0862">Zinc</keyword>
<dbReference type="Gene3D" id="3.40.630.10">
    <property type="entry name" value="Zn peptidases"/>
    <property type="match status" value="1"/>
</dbReference>
<dbReference type="GO" id="GO:0016788">
    <property type="term" value="F:hydrolase activity, acting on ester bonds"/>
    <property type="evidence" value="ECO:0007669"/>
    <property type="project" value="UniProtKB-ARBA"/>
</dbReference>
<dbReference type="EMBL" id="QSUL01000001">
    <property type="protein sequence ID" value="RGN40098.1"/>
    <property type="molecule type" value="Genomic_DNA"/>
</dbReference>
<dbReference type="SUPFAM" id="SSF53187">
    <property type="entry name" value="Zn-dependent exopeptidases"/>
    <property type="match status" value="1"/>
</dbReference>
<dbReference type="GO" id="GO:0004181">
    <property type="term" value="F:metallocarboxypeptidase activity"/>
    <property type="evidence" value="ECO:0007669"/>
    <property type="project" value="InterPro"/>
</dbReference>
<keyword evidence="6" id="KW-0482">Metalloprotease</keyword>
<dbReference type="PANTHER" id="PTHR11705">
    <property type="entry name" value="PROTEASE FAMILY M14 CARBOXYPEPTIDASE A,B"/>
    <property type="match status" value="1"/>
</dbReference>
<evidence type="ECO:0000256" key="6">
    <source>
        <dbReference type="ARBA" id="ARBA00023049"/>
    </source>
</evidence>